<dbReference type="PANTHER" id="PTHR42973">
    <property type="entry name" value="BINDING OXIDOREDUCTASE, PUTATIVE (AFU_ORTHOLOGUE AFUA_1G17690)-RELATED"/>
    <property type="match status" value="1"/>
</dbReference>
<dbReference type="Gene3D" id="3.30.465.10">
    <property type="match status" value="1"/>
</dbReference>
<sequence>MTSTLSAQVRGPVLAPYDEGYADEVAAFNLVATHTPDLVVGATSADDVAAAVRWAGDHGMHVHVQSTGHGAESSITSGMLITTRRLDGLTVDPTARTATVGAGQVWGNVVAAAAAHGLAPIAGAASTVGVVGLVTGGGFGPLVRSHGVASDHVESFTVVTGAGEIVEASATDHADLFWALRGGKWGLGVVTAMRIRLVSLATLYGGSLFFDVADIEAALRAWVAWTATADEQVSTSAAIIRMPPFEQIPEALRGRTLLTLRFAYPGPVDAGASLAAPLRAAAPVYLDMLGEMPAAAIASIHNDSTVPAASQYFGALLDPIDQDFVTTFLSFFGAGVDSPFVAVELRHLGGAVSRDVEGGSAVAGRGASFALGMVGVRPDLFAKPLPDAAYDVREALGRWSRTDNNPNMMGLPTTPERLATVWSEGANTRLAEVRWRYDPDSVLAKPA</sequence>
<dbReference type="PANTHER" id="PTHR42973:SF39">
    <property type="entry name" value="FAD-BINDING PCMH-TYPE DOMAIN-CONTAINING PROTEIN"/>
    <property type="match status" value="1"/>
</dbReference>
<evidence type="ECO:0000313" key="8">
    <source>
        <dbReference type="Proteomes" id="UP000604117"/>
    </source>
</evidence>
<comment type="similarity">
    <text evidence="2">Belongs to the oxygen-dependent FAD-linked oxidoreductase family.</text>
</comment>
<feature type="domain" description="FAD-binding PCMH-type" evidence="6">
    <location>
        <begin position="32"/>
        <end position="200"/>
    </location>
</feature>
<name>A0ABQ4CT78_9ACTN</name>
<dbReference type="Pfam" id="PF01565">
    <property type="entry name" value="FAD_binding_4"/>
    <property type="match status" value="1"/>
</dbReference>
<protein>
    <submittedName>
        <fullName evidence="7">FAD-linked oxidase</fullName>
    </submittedName>
</protein>
<evidence type="ECO:0000256" key="1">
    <source>
        <dbReference type="ARBA" id="ARBA00001974"/>
    </source>
</evidence>
<dbReference type="EMBL" id="BONE01000032">
    <property type="protein sequence ID" value="GIF74501.1"/>
    <property type="molecule type" value="Genomic_DNA"/>
</dbReference>
<keyword evidence="3" id="KW-0285">Flavoprotein</keyword>
<organism evidence="7 8">
    <name type="scientific">Asanoa siamensis</name>
    <dbReference type="NCBI Taxonomy" id="926357"/>
    <lineage>
        <taxon>Bacteria</taxon>
        <taxon>Bacillati</taxon>
        <taxon>Actinomycetota</taxon>
        <taxon>Actinomycetes</taxon>
        <taxon>Micromonosporales</taxon>
        <taxon>Micromonosporaceae</taxon>
        <taxon>Asanoa</taxon>
    </lineage>
</organism>
<evidence type="ECO:0000256" key="5">
    <source>
        <dbReference type="ARBA" id="ARBA00023002"/>
    </source>
</evidence>
<dbReference type="RefSeq" id="WP_203715102.1">
    <property type="nucleotide sequence ID" value="NZ_BONE01000032.1"/>
</dbReference>
<gene>
    <name evidence="7" type="ORF">Asi02nite_40190</name>
</gene>
<dbReference type="InterPro" id="IPR016167">
    <property type="entry name" value="FAD-bd_PCMH_sub1"/>
</dbReference>
<keyword evidence="8" id="KW-1185">Reference proteome</keyword>
<dbReference type="Gene3D" id="3.40.462.20">
    <property type="match status" value="1"/>
</dbReference>
<dbReference type="PROSITE" id="PS51387">
    <property type="entry name" value="FAD_PCMH"/>
    <property type="match status" value="1"/>
</dbReference>
<dbReference type="InterPro" id="IPR016169">
    <property type="entry name" value="FAD-bd_PCMH_sub2"/>
</dbReference>
<evidence type="ECO:0000256" key="2">
    <source>
        <dbReference type="ARBA" id="ARBA00005466"/>
    </source>
</evidence>
<evidence type="ECO:0000256" key="4">
    <source>
        <dbReference type="ARBA" id="ARBA00022827"/>
    </source>
</evidence>
<dbReference type="InterPro" id="IPR036318">
    <property type="entry name" value="FAD-bd_PCMH-like_sf"/>
</dbReference>
<evidence type="ECO:0000259" key="6">
    <source>
        <dbReference type="PROSITE" id="PS51387"/>
    </source>
</evidence>
<dbReference type="PROSITE" id="PS00862">
    <property type="entry name" value="OX2_COVAL_FAD"/>
    <property type="match status" value="1"/>
</dbReference>
<accession>A0ABQ4CT78</accession>
<dbReference type="InterPro" id="IPR006094">
    <property type="entry name" value="Oxid_FAD_bind_N"/>
</dbReference>
<dbReference type="InterPro" id="IPR050416">
    <property type="entry name" value="FAD-linked_Oxidoreductase"/>
</dbReference>
<dbReference type="Gene3D" id="3.30.43.10">
    <property type="entry name" value="Uridine Diphospho-n-acetylenolpyruvylglucosamine Reductase, domain 2"/>
    <property type="match status" value="1"/>
</dbReference>
<evidence type="ECO:0000313" key="7">
    <source>
        <dbReference type="EMBL" id="GIF74501.1"/>
    </source>
</evidence>
<dbReference type="InterPro" id="IPR006093">
    <property type="entry name" value="Oxy_OxRdtase_FAD_BS"/>
</dbReference>
<comment type="caution">
    <text evidence="7">The sequence shown here is derived from an EMBL/GenBank/DDBJ whole genome shotgun (WGS) entry which is preliminary data.</text>
</comment>
<proteinExistence type="inferred from homology"/>
<keyword evidence="5" id="KW-0560">Oxidoreductase</keyword>
<keyword evidence="4" id="KW-0274">FAD</keyword>
<dbReference type="SUPFAM" id="SSF56176">
    <property type="entry name" value="FAD-binding/transporter-associated domain-like"/>
    <property type="match status" value="1"/>
</dbReference>
<dbReference type="InterPro" id="IPR016166">
    <property type="entry name" value="FAD-bd_PCMH"/>
</dbReference>
<comment type="cofactor">
    <cofactor evidence="1">
        <name>FAD</name>
        <dbReference type="ChEBI" id="CHEBI:57692"/>
    </cofactor>
</comment>
<evidence type="ECO:0000256" key="3">
    <source>
        <dbReference type="ARBA" id="ARBA00022630"/>
    </source>
</evidence>
<reference evidence="7 8" key="1">
    <citation type="submission" date="2021-01" db="EMBL/GenBank/DDBJ databases">
        <title>Whole genome shotgun sequence of Asanoa siamensis NBRC 107932.</title>
        <authorList>
            <person name="Komaki H."/>
            <person name="Tamura T."/>
        </authorList>
    </citation>
    <scope>NUCLEOTIDE SEQUENCE [LARGE SCALE GENOMIC DNA]</scope>
    <source>
        <strain evidence="7 8">NBRC 107932</strain>
    </source>
</reference>
<dbReference type="Proteomes" id="UP000604117">
    <property type="component" value="Unassembled WGS sequence"/>
</dbReference>